<evidence type="ECO:0000256" key="1">
    <source>
        <dbReference type="SAM" id="Coils"/>
    </source>
</evidence>
<dbReference type="Pfam" id="PF10358">
    <property type="entry name" value="NT-C2"/>
    <property type="match status" value="1"/>
</dbReference>
<dbReference type="GeneID" id="105179583"/>
<dbReference type="PROSITE" id="PS51840">
    <property type="entry name" value="C2_NT"/>
    <property type="match status" value="1"/>
</dbReference>
<dbReference type="Proteomes" id="UP000504604">
    <property type="component" value="Unplaced"/>
</dbReference>
<dbReference type="InParanoid" id="A0A6I9UPP1"/>
<feature type="region of interest" description="Disordered" evidence="2">
    <location>
        <begin position="768"/>
        <end position="810"/>
    </location>
</feature>
<keyword evidence="1" id="KW-0175">Coiled coil</keyword>
<feature type="compositionally biased region" description="Basic and acidic residues" evidence="2">
    <location>
        <begin position="155"/>
        <end position="178"/>
    </location>
</feature>
<keyword evidence="4" id="KW-1185">Reference proteome</keyword>
<protein>
    <submittedName>
        <fullName evidence="5">Restin homolog</fullName>
    </submittedName>
</protein>
<evidence type="ECO:0000256" key="2">
    <source>
        <dbReference type="SAM" id="MobiDB-lite"/>
    </source>
</evidence>
<feature type="compositionally biased region" description="Polar residues" evidence="2">
    <location>
        <begin position="228"/>
        <end position="242"/>
    </location>
</feature>
<feature type="coiled-coil region" evidence="1">
    <location>
        <begin position="1244"/>
        <end position="1302"/>
    </location>
</feature>
<evidence type="ECO:0000313" key="4">
    <source>
        <dbReference type="Proteomes" id="UP000504604"/>
    </source>
</evidence>
<dbReference type="PANTHER" id="PTHR47270">
    <property type="entry name" value="PROTEIN MLP1-LIKE"/>
    <property type="match status" value="1"/>
</dbReference>
<feature type="coiled-coil region" evidence="1">
    <location>
        <begin position="1011"/>
        <end position="1038"/>
    </location>
</feature>
<evidence type="ECO:0000313" key="5">
    <source>
        <dbReference type="RefSeq" id="XP_011101522.1"/>
    </source>
</evidence>
<feature type="region of interest" description="Disordered" evidence="2">
    <location>
        <begin position="155"/>
        <end position="211"/>
    </location>
</feature>
<feature type="domain" description="C2 NT-type" evidence="3">
    <location>
        <begin position="16"/>
        <end position="146"/>
    </location>
</feature>
<feature type="coiled-coil region" evidence="1">
    <location>
        <begin position="902"/>
        <end position="975"/>
    </location>
</feature>
<evidence type="ECO:0000259" key="3">
    <source>
        <dbReference type="PROSITE" id="PS51840"/>
    </source>
</evidence>
<feature type="coiled-coil region" evidence="1">
    <location>
        <begin position="284"/>
        <end position="457"/>
    </location>
</feature>
<dbReference type="OrthoDB" id="658575at2759"/>
<dbReference type="RefSeq" id="XP_011101522.1">
    <property type="nucleotide sequence ID" value="XM_011103220.2"/>
</dbReference>
<dbReference type="InterPro" id="IPR019448">
    <property type="entry name" value="NT-C2"/>
</dbReference>
<feature type="compositionally biased region" description="Polar residues" evidence="2">
    <location>
        <begin position="179"/>
        <end position="199"/>
    </location>
</feature>
<accession>A0A6I9UPP1</accession>
<feature type="coiled-coil region" evidence="1">
    <location>
        <begin position="1435"/>
        <end position="1509"/>
    </location>
</feature>
<feature type="coiled-coil region" evidence="1">
    <location>
        <begin position="1327"/>
        <end position="1361"/>
    </location>
</feature>
<dbReference type="KEGG" id="sind:105179583"/>
<sequence>MIREKIFRVHRRKPSSVGTDASAHKFDFTFSKIQALQVPKGWDKLYISLISSESAKTIRKSGKGSVKNGTCQWTEILSESICTSDVGGDYHLKFVVSTGSSKSGILGETTLNLAAFLSSESPTLVSLPLKKCSYGTSLQVEVRCLTPQTNLRDEKWKETNAHKDETTDNDDMENRSEVSDSTVTKSTESYSGSNFGNSSRPRELGSRETSFSASVSRYSFDSMDDSIGRQSFSSQSERNGPNNVFGRQDSIESNDSSSYCSYSPHGPIRSVRSLQGPLARENQSNNQREELRRLSHAAASLLQQHGSSSKMFKEDYDAIVQELEAEARMWEQNARKMAVDMESLRKELSDQKLSMTKLNTELANSQSESRKLTEEIKHLKSLLEESAEKQKVDQETETSSIQKELEDEMRLLKEANENLSIQLKKTQESNFELITILQEMEETMEKQKLEIKSLSEMSKADSHEEVPQENNSSSLEIELVNSQELKRALQSEILVLESKLEDKVIETEIEQDLKNQILKGCLADSSRRLAAKEQEIMNLESTLSRALSDEPREVYEHGSLVDASGEIEKLKGKVRELETDCNELTEENLELLLVLKELRKNVSEDSIVRPISSCDDISAKGKNKELKSQISIVKDCNLDLDLQKSNEEQEENESEIVELQKQLVSEPGSNDGGILENVFKSGTIRDVDEMFPALLMQLQSFLGSIKKESDLSLLHANGSKDAICDMYGLESIHSFQTARVKDVLNRIVLLLDTTLTEYENNFQNIEEDARREGESNACEGQSRKASVSLEESTLEPGMSSKDELDSSDESTCDCMVVEPNADTLRNEKEIEAQSYPKSSMKLQNNMEIIDRDGTVTSDCSHNSISDMILLNSSKISHLSHNKVDRITFMEPENNQTEWGKHLTELEEENIYLSQRVSGLEAQLRYLTDTRELSRLEFQHSESQVVVLQNQIRRLEEEIESQKLNMKHKLLEMEKRWSEAQEECTSLSKLNIRLQTTTESLIEEYNSLQKFNGELREQKLKLQNQCMVLEAEARKIQDSCCSCAENMGTLEVKYSLLTDEITAKGKIPNAELDCFNIPEEEHEDKLLKEKYLLNKTYMEKAKDAANLELKVAYVSGQVSTYVEKEPRSLVAVAKKHYGYLDKSKLEMSIDGVQQDDLEGSERENKVVLAGNQEKLQKLFNNIMHDESKRKSVIDELESRIGLSELERFRLEEENSVLHRQLQIVPELQNEVLSLRVSLKEMKFQNQLLEASLESVSGDYEELKHERVSMVQSISSMQKEVSEAEDSIRKKNALEEKILRLEGDLVAKDALSVQDAEMKNELNQIKMANRQLLMKVKHLEDVREDLQRMVQALEEELNQTRCHGANMIQQSKLPKGEEDTVVAVGQRKLSIDPHQSHKYLNIQDNIGITVHQVQAFSERDRCFRRSRVPEMDYESRLKLLEDELVKALDSRDMYKSQLESVLAVASIKSEPKETTGTSNTENKISLLEAELQEIRERYLQISLKYAEVEAQREQLVMKLKALNR</sequence>
<dbReference type="PANTHER" id="PTHR47270:SF13">
    <property type="entry name" value="HEAVY CHAIN-LIKE PROTEIN, PUTATIVE-RELATED"/>
    <property type="match status" value="1"/>
</dbReference>
<feature type="coiled-coil region" evidence="1">
    <location>
        <begin position="522"/>
        <end position="601"/>
    </location>
</feature>
<name>A0A6I9UPP1_SESIN</name>
<gene>
    <name evidence="5" type="primary">LOC105179583</name>
</gene>
<proteinExistence type="predicted"/>
<feature type="compositionally biased region" description="Low complexity" evidence="2">
    <location>
        <begin position="251"/>
        <end position="263"/>
    </location>
</feature>
<reference evidence="5" key="1">
    <citation type="submission" date="2025-08" db="UniProtKB">
        <authorList>
            <consortium name="RefSeq"/>
        </authorList>
    </citation>
    <scope>IDENTIFICATION</scope>
</reference>
<organism evidence="4 5">
    <name type="scientific">Sesamum indicum</name>
    <name type="common">Oriental sesame</name>
    <name type="synonym">Sesamum orientale</name>
    <dbReference type="NCBI Taxonomy" id="4182"/>
    <lineage>
        <taxon>Eukaryota</taxon>
        <taxon>Viridiplantae</taxon>
        <taxon>Streptophyta</taxon>
        <taxon>Embryophyta</taxon>
        <taxon>Tracheophyta</taxon>
        <taxon>Spermatophyta</taxon>
        <taxon>Magnoliopsida</taxon>
        <taxon>eudicotyledons</taxon>
        <taxon>Gunneridae</taxon>
        <taxon>Pentapetalae</taxon>
        <taxon>asterids</taxon>
        <taxon>lamiids</taxon>
        <taxon>Lamiales</taxon>
        <taxon>Pedaliaceae</taxon>
        <taxon>Sesamum</taxon>
    </lineage>
</organism>
<feature type="region of interest" description="Disordered" evidence="2">
    <location>
        <begin position="226"/>
        <end position="271"/>
    </location>
</feature>